<dbReference type="RefSeq" id="WP_254091010.1">
    <property type="nucleotide sequence ID" value="NZ_JAHESC010000020.1"/>
</dbReference>
<feature type="domain" description="RagB/SusD" evidence="7">
    <location>
        <begin position="264"/>
        <end position="510"/>
    </location>
</feature>
<evidence type="ECO:0000256" key="4">
    <source>
        <dbReference type="ARBA" id="ARBA00023136"/>
    </source>
</evidence>
<feature type="chain" id="PRO_5043049127" evidence="6">
    <location>
        <begin position="21"/>
        <end position="510"/>
    </location>
</feature>
<dbReference type="Gene3D" id="1.25.40.390">
    <property type="match status" value="1"/>
</dbReference>
<evidence type="ECO:0000259" key="8">
    <source>
        <dbReference type="Pfam" id="PF14322"/>
    </source>
</evidence>
<evidence type="ECO:0000313" key="10">
    <source>
        <dbReference type="Proteomes" id="UP001319180"/>
    </source>
</evidence>
<evidence type="ECO:0000256" key="1">
    <source>
        <dbReference type="ARBA" id="ARBA00004442"/>
    </source>
</evidence>
<dbReference type="InterPro" id="IPR033985">
    <property type="entry name" value="SusD-like_N"/>
</dbReference>
<reference evidence="9 10" key="1">
    <citation type="submission" date="2021-05" db="EMBL/GenBank/DDBJ databases">
        <title>A Polyphasic approach of four new species of the genus Ohtaekwangia: Ohtaekwangia histidinii sp. nov., Ohtaekwangia cretensis sp. nov., Ohtaekwangia indiensis sp. nov., Ohtaekwangia reichenbachii sp. nov. from diverse environment.</title>
        <authorList>
            <person name="Octaviana S."/>
        </authorList>
    </citation>
    <scope>NUCLEOTIDE SEQUENCE [LARGE SCALE GENOMIC DNA]</scope>
    <source>
        <strain evidence="9 10">PWU37</strain>
    </source>
</reference>
<dbReference type="Pfam" id="PF14322">
    <property type="entry name" value="SusD-like_3"/>
    <property type="match status" value="1"/>
</dbReference>
<name>A0AAP2DBV1_9BACT</name>
<evidence type="ECO:0000313" key="9">
    <source>
        <dbReference type="EMBL" id="MBT1687780.1"/>
    </source>
</evidence>
<dbReference type="CDD" id="cd08977">
    <property type="entry name" value="SusD"/>
    <property type="match status" value="1"/>
</dbReference>
<comment type="subcellular location">
    <subcellularLocation>
        <location evidence="1">Cell outer membrane</location>
    </subcellularLocation>
</comment>
<evidence type="ECO:0000256" key="6">
    <source>
        <dbReference type="SAM" id="SignalP"/>
    </source>
</evidence>
<keyword evidence="3 6" id="KW-0732">Signal</keyword>
<dbReference type="Proteomes" id="UP001319180">
    <property type="component" value="Unassembled WGS sequence"/>
</dbReference>
<dbReference type="EMBL" id="JAHESC010000020">
    <property type="protein sequence ID" value="MBT1687780.1"/>
    <property type="molecule type" value="Genomic_DNA"/>
</dbReference>
<evidence type="ECO:0000256" key="3">
    <source>
        <dbReference type="ARBA" id="ARBA00022729"/>
    </source>
</evidence>
<accession>A0AAP2DBV1</accession>
<dbReference type="Pfam" id="PF07980">
    <property type="entry name" value="SusD_RagB"/>
    <property type="match status" value="1"/>
</dbReference>
<keyword evidence="4" id="KW-0472">Membrane</keyword>
<protein>
    <submittedName>
        <fullName evidence="9">RagB/SusD family nutrient uptake outer membrane protein</fullName>
    </submittedName>
</protein>
<evidence type="ECO:0000259" key="7">
    <source>
        <dbReference type="Pfam" id="PF07980"/>
    </source>
</evidence>
<comment type="similarity">
    <text evidence="2">Belongs to the SusD family.</text>
</comment>
<feature type="domain" description="SusD-like N-terminal" evidence="8">
    <location>
        <begin position="99"/>
        <end position="225"/>
    </location>
</feature>
<keyword evidence="5" id="KW-0998">Cell outer membrane</keyword>
<sequence>MRINITTILLTATAAFLANACGDSALDKKSENYVQVDNYYRTVDELSRAVTGAYAILQSNNLGGREYFFLHDLRSDDVASGGGQLETPRNQLLIGSHGPTNAVMTSVYNGLFRLVHRANAIIQNAPDATGDEELKKRLVAESRFLRAWAYYQLAGFWGGVPLYTTTPIQFEDSEPLARSTAAEIWNFVYTELNAVVPDLPAEYNKNDFGRAGRGAALMVLAKAYLFNGDHANAKTRLEAIKDLGYTLVDNYFDNFTEETEYNAESIFELSYTSGGNYNWDADGNATQVNESWIRSQEYSAVGWRNLIPCNTLLAEYEPNDPRLKDTFYFIGDTYGDPGAPLELTEDKVQGNNSMFDGVEQKVSWKKYSVMYKLDPGGFWDKIGINYRMYRYADVLLMLAECENEIGSPDAAIDYLNEVRNRPSVNMPEYPTAEYPVNSQAEIMRAIIHERRVELAGEEVRNFDILRWRKDNKLTTEPISYYAPMYELLPLPQDELNNNPNITQDDQNLGY</sequence>
<gene>
    <name evidence="9" type="ORF">KK078_14525</name>
</gene>
<organism evidence="9 10">
    <name type="scientific">Dawidia soli</name>
    <dbReference type="NCBI Taxonomy" id="2782352"/>
    <lineage>
        <taxon>Bacteria</taxon>
        <taxon>Pseudomonadati</taxon>
        <taxon>Bacteroidota</taxon>
        <taxon>Cytophagia</taxon>
        <taxon>Cytophagales</taxon>
        <taxon>Chryseotaleaceae</taxon>
        <taxon>Dawidia</taxon>
    </lineage>
</organism>
<keyword evidence="10" id="KW-1185">Reference proteome</keyword>
<dbReference type="SUPFAM" id="SSF48452">
    <property type="entry name" value="TPR-like"/>
    <property type="match status" value="1"/>
</dbReference>
<feature type="signal peptide" evidence="6">
    <location>
        <begin position="1"/>
        <end position="20"/>
    </location>
</feature>
<proteinExistence type="inferred from homology"/>
<dbReference type="GO" id="GO:0009279">
    <property type="term" value="C:cell outer membrane"/>
    <property type="evidence" value="ECO:0007669"/>
    <property type="project" value="UniProtKB-SubCell"/>
</dbReference>
<dbReference type="InterPro" id="IPR012944">
    <property type="entry name" value="SusD_RagB_dom"/>
</dbReference>
<comment type="caution">
    <text evidence="9">The sequence shown here is derived from an EMBL/GenBank/DDBJ whole genome shotgun (WGS) entry which is preliminary data.</text>
</comment>
<dbReference type="InterPro" id="IPR011990">
    <property type="entry name" value="TPR-like_helical_dom_sf"/>
</dbReference>
<dbReference type="AlphaFoldDB" id="A0AAP2DBV1"/>
<evidence type="ECO:0000256" key="2">
    <source>
        <dbReference type="ARBA" id="ARBA00006275"/>
    </source>
</evidence>
<evidence type="ECO:0000256" key="5">
    <source>
        <dbReference type="ARBA" id="ARBA00023237"/>
    </source>
</evidence>